<dbReference type="Pfam" id="PF22640">
    <property type="entry name" value="ManC_GMP_beta-helix"/>
    <property type="match status" value="1"/>
</dbReference>
<evidence type="ECO:0000259" key="10">
    <source>
        <dbReference type="Pfam" id="PF00483"/>
    </source>
</evidence>
<dbReference type="InterPro" id="IPR049577">
    <property type="entry name" value="GMPP_N"/>
</dbReference>
<evidence type="ECO:0000256" key="2">
    <source>
        <dbReference type="ARBA" id="ARBA00006115"/>
    </source>
</evidence>
<dbReference type="GO" id="GO:0005525">
    <property type="term" value="F:GTP binding"/>
    <property type="evidence" value="ECO:0007669"/>
    <property type="project" value="UniProtKB-KW"/>
</dbReference>
<dbReference type="InterPro" id="IPR029044">
    <property type="entry name" value="Nucleotide-diphossugar_trans"/>
</dbReference>
<dbReference type="GO" id="GO:0004475">
    <property type="term" value="F:mannose-1-phosphate guanylyltransferase (GTP) activity"/>
    <property type="evidence" value="ECO:0007669"/>
    <property type="project" value="UniProtKB-EC"/>
</dbReference>
<dbReference type="GO" id="GO:0009298">
    <property type="term" value="P:GDP-mannose biosynthetic process"/>
    <property type="evidence" value="ECO:0007669"/>
    <property type="project" value="TreeGrafter"/>
</dbReference>
<comment type="pathway">
    <text evidence="1">Nucleotide-sugar biosynthesis; GDP-alpha-D-mannose biosynthesis; GDP-alpha-D-mannose from alpha-D-mannose 1-phosphate (GTP route): step 1/1.</text>
</comment>
<dbReference type="PANTHER" id="PTHR46390:SF1">
    <property type="entry name" value="MANNOSE-1-PHOSPHATE GUANYLYLTRANSFERASE"/>
    <property type="match status" value="1"/>
</dbReference>
<dbReference type="PANTHER" id="PTHR46390">
    <property type="entry name" value="MANNOSE-1-PHOSPHATE GUANYLYLTRANSFERASE"/>
    <property type="match status" value="1"/>
</dbReference>
<feature type="domain" description="Mannose-6-phosphate isomerase type II C-terminal" evidence="11">
    <location>
        <begin position="352"/>
        <end position="464"/>
    </location>
</feature>
<dbReference type="InterPro" id="IPR011051">
    <property type="entry name" value="RmlC_Cupin_sf"/>
</dbReference>
<dbReference type="FunFam" id="2.60.120.10:FF:000032">
    <property type="entry name" value="Mannose-1-phosphate guanylyltransferase/mannose-6-phosphate isomerase"/>
    <property type="match status" value="1"/>
</dbReference>
<dbReference type="Gene3D" id="2.60.120.10">
    <property type="entry name" value="Jelly Rolls"/>
    <property type="match status" value="1"/>
</dbReference>
<dbReference type="SUPFAM" id="SSF51182">
    <property type="entry name" value="RmlC-like cupins"/>
    <property type="match status" value="1"/>
</dbReference>
<evidence type="ECO:0000259" key="12">
    <source>
        <dbReference type="Pfam" id="PF22640"/>
    </source>
</evidence>
<keyword evidence="7" id="KW-0342">GTP-binding</keyword>
<reference evidence="13" key="1">
    <citation type="submission" date="2022-07" db="EMBL/GenBank/DDBJ databases">
        <title>Complete genome sequence of Salinispirillum sp. LH10-3-1 capable of multiple carbohydrate inversion isolated from a soda lake.</title>
        <authorList>
            <person name="Liu J."/>
            <person name="Zhai Y."/>
            <person name="Zhang H."/>
            <person name="Yang H."/>
            <person name="Qu J."/>
            <person name="Li J."/>
        </authorList>
    </citation>
    <scope>NUCLEOTIDE SEQUENCE</scope>
    <source>
        <strain evidence="13">LH 10-3-1</strain>
    </source>
</reference>
<evidence type="ECO:0000313" key="13">
    <source>
        <dbReference type="EMBL" id="WLD59418.1"/>
    </source>
</evidence>
<dbReference type="Pfam" id="PF00483">
    <property type="entry name" value="NTP_transferase"/>
    <property type="match status" value="1"/>
</dbReference>
<keyword evidence="13" id="KW-0413">Isomerase</keyword>
<evidence type="ECO:0000256" key="8">
    <source>
        <dbReference type="ARBA" id="ARBA00047343"/>
    </source>
</evidence>
<dbReference type="GO" id="GO:0016853">
    <property type="term" value="F:isomerase activity"/>
    <property type="evidence" value="ECO:0007669"/>
    <property type="project" value="UniProtKB-KW"/>
</dbReference>
<dbReference type="GO" id="GO:0000271">
    <property type="term" value="P:polysaccharide biosynthetic process"/>
    <property type="evidence" value="ECO:0007669"/>
    <property type="project" value="InterPro"/>
</dbReference>
<dbReference type="InterPro" id="IPR005835">
    <property type="entry name" value="NTP_transferase_dom"/>
</dbReference>
<dbReference type="NCBIfam" id="TIGR01479">
    <property type="entry name" value="GMP_PMI"/>
    <property type="match status" value="1"/>
</dbReference>
<evidence type="ECO:0000256" key="3">
    <source>
        <dbReference type="ARBA" id="ARBA00012387"/>
    </source>
</evidence>
<dbReference type="InterPro" id="IPR001538">
    <property type="entry name" value="Man6P_isomerase-2_C"/>
</dbReference>
<dbReference type="SUPFAM" id="SSF53448">
    <property type="entry name" value="Nucleotide-diphospho-sugar transferases"/>
    <property type="match status" value="1"/>
</dbReference>
<dbReference type="InterPro" id="IPR054566">
    <property type="entry name" value="ManC/GMP-like_b-helix"/>
</dbReference>
<feature type="domain" description="Nucleotidyl transferase" evidence="10">
    <location>
        <begin position="4"/>
        <end position="287"/>
    </location>
</feature>
<dbReference type="InterPro" id="IPR014710">
    <property type="entry name" value="RmlC-like_jellyroll"/>
</dbReference>
<dbReference type="FunFam" id="3.90.550.10:FF:000046">
    <property type="entry name" value="Mannose-1-phosphate guanylyltransferase (GDP)"/>
    <property type="match status" value="1"/>
</dbReference>
<protein>
    <recommendedName>
        <fullName evidence="3">mannose-1-phosphate guanylyltransferase</fullName>
        <ecNumber evidence="3">2.7.7.13</ecNumber>
    </recommendedName>
</protein>
<dbReference type="CDD" id="cd02509">
    <property type="entry name" value="GDP-M1P_Guanylyltransferase"/>
    <property type="match status" value="1"/>
</dbReference>
<dbReference type="RefSeq" id="WP_304996710.1">
    <property type="nucleotide sequence ID" value="NZ_CP101717.1"/>
</dbReference>
<sequence>MIVPVILAGGVGSRLWPLSREQFPKQCIQLVSPEHSLFQDTVNRFASLPDVATPVVVCGEEHRFLMAQQLHDIGVAGRIILEPSGKNTAPAIALAAHWVAEEFGPDAIMLVAPADHVFTDPSGLLRAVSSAVQRAEQGGIVTLGVKPDRPETGYGYIKVRNDADAQGCMSIDEFKEKPDAATAQAYLDSGEYLWNAGLFVVSPKAYLSALVQHAEAIHQTTAQAFAGRTTDLDFIRVNAESWAQCPADSIDYAVMERINNGYVQPLGAGWSDVGSWASLKEVLPHDANNNVTHGDVLLRNTRNSYVHAETVLTTVVGMDDVVVVQTDDAILVAHTDDTQDVKHIVETLKKQHRTEYEKHLTLYRPWGWFKRITQGDRHIVNKIMVKPGHRIGAQKHMHRAEHWVVVRGTAKLIGEHDTKLITENESAFIPVGQIHSLENPGKMPLELIEIQTGSYLGEDDIIRVPLS</sequence>
<dbReference type="EC" id="2.7.7.13" evidence="3"/>
<dbReference type="EMBL" id="CP101717">
    <property type="protein sequence ID" value="WLD59418.1"/>
    <property type="molecule type" value="Genomic_DNA"/>
</dbReference>
<dbReference type="CDD" id="cd02213">
    <property type="entry name" value="cupin_PMI_typeII_C"/>
    <property type="match status" value="1"/>
</dbReference>
<evidence type="ECO:0000259" key="11">
    <source>
        <dbReference type="Pfam" id="PF01050"/>
    </source>
</evidence>
<name>A0AB38YJ01_9GAMM</name>
<dbReference type="InterPro" id="IPR051161">
    <property type="entry name" value="Mannose-6P_isomerase_type2"/>
</dbReference>
<dbReference type="InterPro" id="IPR006375">
    <property type="entry name" value="Man1P_GuaTrfase/Man6P_Isoase"/>
</dbReference>
<dbReference type="AlphaFoldDB" id="A0AB38YJ01"/>
<comment type="catalytic activity">
    <reaction evidence="8">
        <text>alpha-D-mannose 1-phosphate + GTP + H(+) = GDP-alpha-D-mannose + diphosphate</text>
        <dbReference type="Rhea" id="RHEA:15229"/>
        <dbReference type="ChEBI" id="CHEBI:15378"/>
        <dbReference type="ChEBI" id="CHEBI:33019"/>
        <dbReference type="ChEBI" id="CHEBI:37565"/>
        <dbReference type="ChEBI" id="CHEBI:57527"/>
        <dbReference type="ChEBI" id="CHEBI:58409"/>
        <dbReference type="EC" id="2.7.7.13"/>
    </reaction>
</comment>
<keyword evidence="5 13" id="KW-0548">Nucleotidyltransferase</keyword>
<keyword evidence="6" id="KW-0547">Nucleotide-binding</keyword>
<evidence type="ECO:0000256" key="7">
    <source>
        <dbReference type="ARBA" id="ARBA00023134"/>
    </source>
</evidence>
<evidence type="ECO:0000256" key="5">
    <source>
        <dbReference type="ARBA" id="ARBA00022695"/>
    </source>
</evidence>
<keyword evidence="4 13" id="KW-0808">Transferase</keyword>
<accession>A0AB38YJ01</accession>
<organism evidence="13">
    <name type="scientific">Salinispirillum sp. LH 10-3-1</name>
    <dbReference type="NCBI Taxonomy" id="2952525"/>
    <lineage>
        <taxon>Bacteria</taxon>
        <taxon>Pseudomonadati</taxon>
        <taxon>Pseudomonadota</taxon>
        <taxon>Gammaproteobacteria</taxon>
        <taxon>Oceanospirillales</taxon>
        <taxon>Saccharospirillaceae</taxon>
        <taxon>Salinispirillum</taxon>
    </lineage>
</organism>
<gene>
    <name evidence="13" type="ORF">NFC81_06470</name>
</gene>
<evidence type="ECO:0000256" key="6">
    <source>
        <dbReference type="ARBA" id="ARBA00022741"/>
    </source>
</evidence>
<evidence type="ECO:0000256" key="9">
    <source>
        <dbReference type="RuleBase" id="RU004190"/>
    </source>
</evidence>
<dbReference type="Pfam" id="PF01050">
    <property type="entry name" value="MannoseP_isomer"/>
    <property type="match status" value="1"/>
</dbReference>
<feature type="domain" description="MannoseP isomerase/GMP-like beta-helix" evidence="12">
    <location>
        <begin position="300"/>
        <end position="348"/>
    </location>
</feature>
<comment type="similarity">
    <text evidence="2 9">Belongs to the mannose-6-phosphate isomerase type 2 family.</text>
</comment>
<dbReference type="Gene3D" id="3.90.550.10">
    <property type="entry name" value="Spore Coat Polysaccharide Biosynthesis Protein SpsA, Chain A"/>
    <property type="match status" value="1"/>
</dbReference>
<evidence type="ECO:0000256" key="1">
    <source>
        <dbReference type="ARBA" id="ARBA00004823"/>
    </source>
</evidence>
<evidence type="ECO:0000256" key="4">
    <source>
        <dbReference type="ARBA" id="ARBA00022679"/>
    </source>
</evidence>
<proteinExistence type="inferred from homology"/>